<name>A0AB34JQZ6_PRYPA</name>
<dbReference type="EMBL" id="JBGBPQ010000005">
    <property type="protein sequence ID" value="KAL1524044.1"/>
    <property type="molecule type" value="Genomic_DNA"/>
</dbReference>
<reference evidence="1 2" key="1">
    <citation type="journal article" date="2024" name="Science">
        <title>Giant polyketide synthase enzymes in the biosynthesis of giant marine polyether toxins.</title>
        <authorList>
            <person name="Fallon T.R."/>
            <person name="Shende V.V."/>
            <person name="Wierzbicki I.H."/>
            <person name="Pendleton A.L."/>
            <person name="Watervoot N.F."/>
            <person name="Auber R.P."/>
            <person name="Gonzalez D.J."/>
            <person name="Wisecaver J.H."/>
            <person name="Moore B.S."/>
        </authorList>
    </citation>
    <scope>NUCLEOTIDE SEQUENCE [LARGE SCALE GENOMIC DNA]</scope>
    <source>
        <strain evidence="1 2">12B1</strain>
    </source>
</reference>
<evidence type="ECO:0000313" key="2">
    <source>
        <dbReference type="Proteomes" id="UP001515480"/>
    </source>
</evidence>
<dbReference type="AlphaFoldDB" id="A0AB34JQZ6"/>
<protein>
    <recommendedName>
        <fullName evidence="3">Protein xylosyltransferase</fullName>
    </recommendedName>
</protein>
<comment type="caution">
    <text evidence="1">The sequence shown here is derived from an EMBL/GenBank/DDBJ whole genome shotgun (WGS) entry which is preliminary data.</text>
</comment>
<dbReference type="InterPro" id="IPR046733">
    <property type="entry name" value="DUF6625"/>
</dbReference>
<accession>A0AB34JQZ6</accession>
<proteinExistence type="predicted"/>
<dbReference type="Proteomes" id="UP001515480">
    <property type="component" value="Unassembled WGS sequence"/>
</dbReference>
<evidence type="ECO:0000313" key="1">
    <source>
        <dbReference type="EMBL" id="KAL1524044.1"/>
    </source>
</evidence>
<gene>
    <name evidence="1" type="ORF">AB1Y20_018958</name>
</gene>
<organism evidence="1 2">
    <name type="scientific">Prymnesium parvum</name>
    <name type="common">Toxic golden alga</name>
    <dbReference type="NCBI Taxonomy" id="97485"/>
    <lineage>
        <taxon>Eukaryota</taxon>
        <taxon>Haptista</taxon>
        <taxon>Haptophyta</taxon>
        <taxon>Prymnesiophyceae</taxon>
        <taxon>Prymnesiales</taxon>
        <taxon>Prymnesiaceae</taxon>
        <taxon>Prymnesium</taxon>
    </lineage>
</organism>
<keyword evidence="2" id="KW-1185">Reference proteome</keyword>
<evidence type="ECO:0008006" key="3">
    <source>
        <dbReference type="Google" id="ProtNLM"/>
    </source>
</evidence>
<dbReference type="Pfam" id="PF20330">
    <property type="entry name" value="DUF6625"/>
    <property type="match status" value="1"/>
</dbReference>
<sequence length="664" mass="74671">MEPLLVQPLVVLIVFFGELPPWLPLTLHSMASNKRVSFVVVGDAAKPQVLPPNVHFEQISFPAMQQRLTALTGSPVRYTSTYKANDIKPLLPHLYPSLVAGHEWWAWADLDVVFGDLLSHFDRAMRHPACCAGLEIPCPKKARRDPHSPCFNSTRPMQAADTYWNPKQVCVCTRGETVNALSPLYPNPWRKKCWGPFTAFNVRQLGTDVYRGTPRWREIIAEPSYVHSDEWWGPFAGKGFETMGEIMTRLSDEGKLVMSKRMLPFSEAKSCADIECTFCPCGAMRLRFEAGKLLVNDEESMVLHLAESKPRWFQYNASVAAALPPYSREVTNPCFEVDGLGALAADDGLAHAGELPRVATRYSRHRPISPKAASCIEYGRTHPAPLAVRACEDRPPRVNEAVTSSLGAREAAVRAHAALVERYNHFSAQERNRTLAWLCAWSRLSALYFDSLLPAVDLSNPRSRRLPGAHGNRRVRTPLYGGERLGWWRRTVNMSNGAHGGPCAPDQPLCPFYKHAYSSISKGGRRARKMRSGEGEGLSIGRRLRGAARYDMNTPAVPGIPCLAPVNAKASLEQVQRSIFESYLHLQHVAQAEAGRLQRWRCSWLYLLRACLESERQLATSHNISRSRCHEIAPPKHEGRLGWNEEYPTRFSDLNRLLFAFRCW</sequence>